<dbReference type="RefSeq" id="WP_349153673.1">
    <property type="nucleotide sequence ID" value="NZ_JBBMER010000005.1"/>
</dbReference>
<name>A0ABV1BWL5_9FIRM</name>
<organism evidence="1 2">
    <name type="scientific">[Lactobacillus] rogosae</name>
    <dbReference type="NCBI Taxonomy" id="706562"/>
    <lineage>
        <taxon>Bacteria</taxon>
        <taxon>Bacillati</taxon>
        <taxon>Bacillota</taxon>
        <taxon>Clostridia</taxon>
        <taxon>Lachnospirales</taxon>
        <taxon>Lachnospiraceae</taxon>
        <taxon>Lachnospira</taxon>
    </lineage>
</organism>
<evidence type="ECO:0000313" key="2">
    <source>
        <dbReference type="Proteomes" id="UP001442364"/>
    </source>
</evidence>
<proteinExistence type="predicted"/>
<accession>A0ABV1BWL5</accession>
<dbReference type="EMBL" id="JBBMER010000005">
    <property type="protein sequence ID" value="MEQ2379914.1"/>
    <property type="molecule type" value="Genomic_DNA"/>
</dbReference>
<dbReference type="Proteomes" id="UP001442364">
    <property type="component" value="Unassembled WGS sequence"/>
</dbReference>
<gene>
    <name evidence="1" type="ORF">WMO14_08485</name>
</gene>
<evidence type="ECO:0000313" key="1">
    <source>
        <dbReference type="EMBL" id="MEQ2379914.1"/>
    </source>
</evidence>
<comment type="caution">
    <text evidence="1">The sequence shown here is derived from an EMBL/GenBank/DDBJ whole genome shotgun (WGS) entry which is preliminary data.</text>
</comment>
<reference evidence="1 2" key="1">
    <citation type="submission" date="2024-03" db="EMBL/GenBank/DDBJ databases">
        <title>Human intestinal bacterial collection.</title>
        <authorList>
            <person name="Pauvert C."/>
            <person name="Hitch T.C.A."/>
            <person name="Clavel T."/>
        </authorList>
    </citation>
    <scope>NUCLEOTIDE SEQUENCE [LARGE SCALE GENOMIC DNA]</scope>
    <source>
        <strain evidence="1 2">CLA-AA-H255</strain>
    </source>
</reference>
<sequence>MAKSLTITSPSGETHIVSWGKENVTTTNLFIAEKATGTWSVYMTGTNIASPNLGSAFIGGTKYSSVKMKVSYVLED</sequence>
<protein>
    <submittedName>
        <fullName evidence="1">Uncharacterized protein</fullName>
    </submittedName>
</protein>
<keyword evidence="2" id="KW-1185">Reference proteome</keyword>